<evidence type="ECO:0000259" key="1">
    <source>
        <dbReference type="PROSITE" id="PS50041"/>
    </source>
</evidence>
<accession>A0A0N4UUC5</accession>
<reference evidence="4" key="1">
    <citation type="submission" date="2017-02" db="UniProtKB">
        <authorList>
            <consortium name="WormBaseParasite"/>
        </authorList>
    </citation>
    <scope>IDENTIFICATION</scope>
</reference>
<dbReference type="InterPro" id="IPR016187">
    <property type="entry name" value="CTDL_fold"/>
</dbReference>
<dbReference type="AlphaFoldDB" id="A0A0N4UUC5"/>
<gene>
    <name evidence="2" type="ORF">EVEC_LOCUS690</name>
</gene>
<dbReference type="Proteomes" id="UP000274131">
    <property type="component" value="Unassembled WGS sequence"/>
</dbReference>
<reference evidence="2 3" key="2">
    <citation type="submission" date="2018-10" db="EMBL/GenBank/DDBJ databases">
        <authorList>
            <consortium name="Pathogen Informatics"/>
        </authorList>
    </citation>
    <scope>NUCLEOTIDE SEQUENCE [LARGE SCALE GENOMIC DNA]</scope>
</reference>
<dbReference type="InterPro" id="IPR001304">
    <property type="entry name" value="C-type_lectin-like"/>
</dbReference>
<dbReference type="Pfam" id="PF00059">
    <property type="entry name" value="Lectin_C"/>
    <property type="match status" value="1"/>
</dbReference>
<dbReference type="InterPro" id="IPR050111">
    <property type="entry name" value="C-type_lectin/snaclec_domain"/>
</dbReference>
<dbReference type="PROSITE" id="PS50041">
    <property type="entry name" value="C_TYPE_LECTIN_2"/>
    <property type="match status" value="1"/>
</dbReference>
<dbReference type="PANTHER" id="PTHR22803">
    <property type="entry name" value="MANNOSE, PHOSPHOLIPASE, LECTIN RECEPTOR RELATED"/>
    <property type="match status" value="1"/>
</dbReference>
<dbReference type="InterPro" id="IPR016186">
    <property type="entry name" value="C-type_lectin-like/link_sf"/>
</dbReference>
<evidence type="ECO:0000313" key="3">
    <source>
        <dbReference type="Proteomes" id="UP000274131"/>
    </source>
</evidence>
<dbReference type="EMBL" id="UXUI01002373">
    <property type="protein sequence ID" value="VDD85547.1"/>
    <property type="molecule type" value="Genomic_DNA"/>
</dbReference>
<proteinExistence type="predicted"/>
<organism evidence="4">
    <name type="scientific">Enterobius vermicularis</name>
    <name type="common">Human pinworm</name>
    <dbReference type="NCBI Taxonomy" id="51028"/>
    <lineage>
        <taxon>Eukaryota</taxon>
        <taxon>Metazoa</taxon>
        <taxon>Ecdysozoa</taxon>
        <taxon>Nematoda</taxon>
        <taxon>Chromadorea</taxon>
        <taxon>Rhabditida</taxon>
        <taxon>Spirurina</taxon>
        <taxon>Oxyuridomorpha</taxon>
        <taxon>Oxyuroidea</taxon>
        <taxon>Oxyuridae</taxon>
        <taxon>Enterobius</taxon>
    </lineage>
</organism>
<dbReference type="SUPFAM" id="SSF56436">
    <property type="entry name" value="C-type lectin-like"/>
    <property type="match status" value="1"/>
</dbReference>
<protein>
    <submittedName>
        <fullName evidence="4">C-type lectin domain-containing protein</fullName>
    </submittedName>
</protein>
<evidence type="ECO:0000313" key="4">
    <source>
        <dbReference type="WBParaSite" id="EVEC_0000098101-mRNA-1"/>
    </source>
</evidence>
<dbReference type="Gene3D" id="3.10.100.10">
    <property type="entry name" value="Mannose-Binding Protein A, subunit A"/>
    <property type="match status" value="1"/>
</dbReference>
<dbReference type="SMART" id="SM00034">
    <property type="entry name" value="CLECT"/>
    <property type="match status" value="1"/>
</dbReference>
<dbReference type="WBParaSite" id="EVEC_0000098101-mRNA-1">
    <property type="protein sequence ID" value="EVEC_0000098101-mRNA-1"/>
    <property type="gene ID" value="EVEC_0000098101"/>
</dbReference>
<name>A0A0N4UUC5_ENTVE</name>
<evidence type="ECO:0000313" key="2">
    <source>
        <dbReference type="EMBL" id="VDD85547.1"/>
    </source>
</evidence>
<keyword evidence="3" id="KW-1185">Reference proteome</keyword>
<feature type="domain" description="C-type lectin" evidence="1">
    <location>
        <begin position="1"/>
        <end position="91"/>
    </location>
</feature>
<sequence length="108" mass="12207">MCNLYNGTVVSILSAAEQNFIDSKAVAGKYANPRKAYWLGLTRNGSTWQWTDGSPFSYSNFRAMQTFPNEQCVMVGASEPTDSFWDIRHCNFSKVQQLVVCKRRNPGN</sequence>
<dbReference type="OrthoDB" id="5833759at2759"/>
<dbReference type="CDD" id="cd00037">
    <property type="entry name" value="CLECT"/>
    <property type="match status" value="1"/>
</dbReference>